<gene>
    <name evidence="11" type="primary">leuA</name>
    <name evidence="14" type="ORF">DVS28_a3532</name>
</gene>
<dbReference type="OrthoDB" id="9803573at2"/>
<comment type="pathway">
    <text evidence="1 11">Amino-acid biosynthesis; L-leucine biosynthesis; L-leucine from 3-methyl-2-oxobutanoate: step 1/4.</text>
</comment>
<comment type="function">
    <text evidence="11">Catalyzes the condensation of the acetyl group of acetyl-CoA with 3-methyl-2-oxobutanoate (2-ketoisovalerate) to form 3-carboxy-3-hydroxy-4-methylpentanoate (2-isopropylmalate).</text>
</comment>
<keyword evidence="5 11" id="KW-0432">Leucine biosynthesis</keyword>
<feature type="binding site" evidence="11">
    <location>
        <position position="30"/>
    </location>
    <ligand>
        <name>Mn(2+)</name>
        <dbReference type="ChEBI" id="CHEBI:29035"/>
    </ligand>
</feature>
<dbReference type="Pfam" id="PF00682">
    <property type="entry name" value="HMGL-like"/>
    <property type="match status" value="1"/>
</dbReference>
<evidence type="ECO:0000256" key="11">
    <source>
        <dbReference type="HAMAP-Rule" id="MF_01025"/>
    </source>
</evidence>
<dbReference type="PANTHER" id="PTHR10277">
    <property type="entry name" value="HOMOCITRATE SYNTHASE-RELATED"/>
    <property type="match status" value="1"/>
</dbReference>
<dbReference type="Pfam" id="PF22617">
    <property type="entry name" value="HCS_D2"/>
    <property type="match status" value="1"/>
</dbReference>
<keyword evidence="8 11" id="KW-0479">Metal-binding</keyword>
<reference evidence="14 15" key="1">
    <citation type="submission" date="2018-09" db="EMBL/GenBank/DDBJ databases">
        <title>Complete genome sequence of Euzebya sp. DY32-46 isolated from seawater of Pacific Ocean.</title>
        <authorList>
            <person name="Xu L."/>
            <person name="Wu Y.-H."/>
            <person name="Xu X.-W."/>
        </authorList>
    </citation>
    <scope>NUCLEOTIDE SEQUENCE [LARGE SCALE GENOMIC DNA]</scope>
    <source>
        <strain evidence="14 15">DY32-46</strain>
    </source>
</reference>
<dbReference type="InterPro" id="IPR054691">
    <property type="entry name" value="LeuA/HCS_post-cat"/>
</dbReference>
<dbReference type="InterPro" id="IPR036230">
    <property type="entry name" value="LeuA_allosteric_dom_sf"/>
</dbReference>
<dbReference type="Gene3D" id="3.30.160.270">
    <property type="match status" value="1"/>
</dbReference>
<comment type="cofactor">
    <cofactor evidence="11">
        <name>Mn(2+)</name>
        <dbReference type="ChEBI" id="CHEBI:29035"/>
    </cofactor>
</comment>
<dbReference type="InterPro" id="IPR013709">
    <property type="entry name" value="2-isopropylmalate_synth_dimer"/>
</dbReference>
<keyword evidence="9 11" id="KW-0464">Manganese</keyword>
<dbReference type="Pfam" id="PF08502">
    <property type="entry name" value="LeuA_dimer"/>
    <property type="match status" value="1"/>
</dbReference>
<evidence type="ECO:0000256" key="12">
    <source>
        <dbReference type="SAM" id="MobiDB-lite"/>
    </source>
</evidence>
<evidence type="ECO:0000259" key="13">
    <source>
        <dbReference type="PROSITE" id="PS50991"/>
    </source>
</evidence>
<evidence type="ECO:0000256" key="8">
    <source>
        <dbReference type="ARBA" id="ARBA00022723"/>
    </source>
</evidence>
<dbReference type="FunFam" id="3.20.20.70:FF:000010">
    <property type="entry name" value="2-isopropylmalate synthase"/>
    <property type="match status" value="1"/>
</dbReference>
<evidence type="ECO:0000256" key="3">
    <source>
        <dbReference type="ARBA" id="ARBA00012973"/>
    </source>
</evidence>
<evidence type="ECO:0000313" key="15">
    <source>
        <dbReference type="Proteomes" id="UP000264006"/>
    </source>
</evidence>
<feature type="region of interest" description="Disordered" evidence="12">
    <location>
        <begin position="1"/>
        <end position="20"/>
    </location>
</feature>
<name>A0A346Y158_9ACTN</name>
<evidence type="ECO:0000256" key="6">
    <source>
        <dbReference type="ARBA" id="ARBA00022605"/>
    </source>
</evidence>
<dbReference type="KEGG" id="euz:DVS28_a3532"/>
<evidence type="ECO:0000256" key="2">
    <source>
        <dbReference type="ARBA" id="ARBA00009396"/>
    </source>
</evidence>
<dbReference type="SUPFAM" id="SSF51569">
    <property type="entry name" value="Aldolase"/>
    <property type="match status" value="1"/>
</dbReference>
<dbReference type="UniPathway" id="UPA00048">
    <property type="reaction ID" value="UER00070"/>
</dbReference>
<dbReference type="RefSeq" id="WP_114592580.1">
    <property type="nucleotide sequence ID" value="NZ_CP031165.1"/>
</dbReference>
<keyword evidence="15" id="KW-1185">Reference proteome</keyword>
<dbReference type="PROSITE" id="PS00816">
    <property type="entry name" value="AIPM_HOMOCIT_SYNTH_2"/>
    <property type="match status" value="1"/>
</dbReference>
<dbReference type="HAMAP" id="MF_01025">
    <property type="entry name" value="LeuA_type1"/>
    <property type="match status" value="1"/>
</dbReference>
<dbReference type="CDD" id="cd07940">
    <property type="entry name" value="DRE_TIM_IPMS"/>
    <property type="match status" value="1"/>
</dbReference>
<feature type="binding site" evidence="11">
    <location>
        <position position="262"/>
    </location>
    <ligand>
        <name>Mn(2+)</name>
        <dbReference type="ChEBI" id="CHEBI:29035"/>
    </ligand>
</feature>
<comment type="subunit">
    <text evidence="11">Homodimer.</text>
</comment>
<dbReference type="Gene3D" id="1.10.238.260">
    <property type="match status" value="1"/>
</dbReference>
<evidence type="ECO:0000256" key="1">
    <source>
        <dbReference type="ARBA" id="ARBA00004689"/>
    </source>
</evidence>
<organism evidence="14 15">
    <name type="scientific">Euzebya pacifica</name>
    <dbReference type="NCBI Taxonomy" id="1608957"/>
    <lineage>
        <taxon>Bacteria</taxon>
        <taxon>Bacillati</taxon>
        <taxon>Actinomycetota</taxon>
        <taxon>Nitriliruptoria</taxon>
        <taxon>Euzebyales</taxon>
    </lineage>
</organism>
<comment type="similarity">
    <text evidence="2 11">Belongs to the alpha-IPM synthase/homocitrate synthase family. LeuA type 1 subfamily.</text>
</comment>
<dbReference type="GO" id="GO:0005737">
    <property type="term" value="C:cytoplasm"/>
    <property type="evidence" value="ECO:0007669"/>
    <property type="project" value="UniProtKB-UniRule"/>
</dbReference>
<protein>
    <recommendedName>
        <fullName evidence="4 11">2-isopropylmalate synthase</fullName>
        <ecNumber evidence="3 11">2.3.3.13</ecNumber>
    </recommendedName>
    <alternativeName>
        <fullName evidence="11">Alpha-IPM synthase</fullName>
    </alternativeName>
    <alternativeName>
        <fullName evidence="11">Alpha-isopropylmalate synthase</fullName>
    </alternativeName>
</protein>
<proteinExistence type="inferred from homology"/>
<dbReference type="Proteomes" id="UP000264006">
    <property type="component" value="Chromosome"/>
</dbReference>
<keyword evidence="6 11" id="KW-0028">Amino-acid biosynthesis</keyword>
<dbReference type="EMBL" id="CP031165">
    <property type="protein sequence ID" value="AXV08205.1"/>
    <property type="molecule type" value="Genomic_DNA"/>
</dbReference>
<comment type="catalytic activity">
    <reaction evidence="11">
        <text>3-methyl-2-oxobutanoate + acetyl-CoA + H2O = (2S)-2-isopropylmalate + CoA + H(+)</text>
        <dbReference type="Rhea" id="RHEA:21524"/>
        <dbReference type="ChEBI" id="CHEBI:1178"/>
        <dbReference type="ChEBI" id="CHEBI:11851"/>
        <dbReference type="ChEBI" id="CHEBI:15377"/>
        <dbReference type="ChEBI" id="CHEBI:15378"/>
        <dbReference type="ChEBI" id="CHEBI:57287"/>
        <dbReference type="ChEBI" id="CHEBI:57288"/>
        <dbReference type="EC" id="2.3.3.13"/>
    </reaction>
</comment>
<feature type="binding site" evidence="11">
    <location>
        <position position="226"/>
    </location>
    <ligand>
        <name>Mn(2+)</name>
        <dbReference type="ChEBI" id="CHEBI:29035"/>
    </ligand>
</feature>
<dbReference type="AlphaFoldDB" id="A0A346Y158"/>
<dbReference type="PROSITE" id="PS50991">
    <property type="entry name" value="PYR_CT"/>
    <property type="match status" value="1"/>
</dbReference>
<dbReference type="EC" id="2.3.3.13" evidence="3 11"/>
<evidence type="ECO:0000313" key="14">
    <source>
        <dbReference type="EMBL" id="AXV08205.1"/>
    </source>
</evidence>
<dbReference type="InterPro" id="IPR013785">
    <property type="entry name" value="Aldolase_TIM"/>
</dbReference>
<dbReference type="InterPro" id="IPR002034">
    <property type="entry name" value="AIPM/Hcit_synth_CS"/>
</dbReference>
<dbReference type="InterPro" id="IPR050073">
    <property type="entry name" value="2-IPM_HCS-like"/>
</dbReference>
<evidence type="ECO:0000256" key="9">
    <source>
        <dbReference type="ARBA" id="ARBA00023211"/>
    </source>
</evidence>
<keyword evidence="10 11" id="KW-0100">Branched-chain amino acid biosynthesis</keyword>
<feature type="region of interest" description="Regulatory domain" evidence="11">
    <location>
        <begin position="416"/>
        <end position="539"/>
    </location>
</feature>
<accession>A0A346Y158</accession>
<dbReference type="GO" id="GO:0009098">
    <property type="term" value="P:L-leucine biosynthetic process"/>
    <property type="evidence" value="ECO:0007669"/>
    <property type="project" value="UniProtKB-UniRule"/>
</dbReference>
<keyword evidence="11" id="KW-0963">Cytoplasm</keyword>
<sequence length="539" mass="57407">MSKTGTPVTDVPATTPDGKPVTIFDTTLRDGEQAPGISLDVGEKLEIAEQLARLRVDVIEAGFPITSQGDFDGVKAIADTVGTHRYADGGAAPVIAALARCHPDDIRKAADALKGADASRIHVFLSTSEIHRNVMLKGASEDQIIEQSVEAVKQALSYTDNVEFSPQDATRTNPDFLLRIVDAVVEAGATTVNIPDTVGYALPHDFGTLIGDIVRRVGDDAAISVHCHNDLGLAVANSVEAVRNGARQVEVAVNGLGERAGNCSMEEVVMALNTRRDLINKSLNVNTKEIARTSRMVAQLTGYPIQFNKAVVGRNAFAHESGIHQHGVIQDRLTYEIMNAEDLGYTGAQIVLGKHSGRHAFAQALEEMGYTLEKEEIGRAFDRFKELADRKSDISDADLEAILADELYSAAEDAYELVWTQVSGGTTTAPTATVRVKHMDDGREVTEAAVGDGMIDAVCGAIRRACGVEGRLVTYNVAAVTPGVDALGDVTCQVEVDGRRYTGRGVSTDVVEASARAFVNGLNKAFRLAGNPKAETGAP</sequence>
<feature type="binding site" evidence="11">
    <location>
        <position position="228"/>
    </location>
    <ligand>
        <name>Mn(2+)</name>
        <dbReference type="ChEBI" id="CHEBI:29035"/>
    </ligand>
</feature>
<keyword evidence="7 11" id="KW-0808">Transferase</keyword>
<dbReference type="Gene3D" id="3.20.20.70">
    <property type="entry name" value="Aldolase class I"/>
    <property type="match status" value="1"/>
</dbReference>
<evidence type="ECO:0000256" key="7">
    <source>
        <dbReference type="ARBA" id="ARBA00022679"/>
    </source>
</evidence>
<dbReference type="NCBIfam" id="TIGR00973">
    <property type="entry name" value="leuA_bact"/>
    <property type="match status" value="1"/>
</dbReference>
<dbReference type="GO" id="GO:0003985">
    <property type="term" value="F:acetyl-CoA C-acetyltransferase activity"/>
    <property type="evidence" value="ECO:0007669"/>
    <property type="project" value="UniProtKB-UniRule"/>
</dbReference>
<feature type="compositionally biased region" description="Low complexity" evidence="12">
    <location>
        <begin position="1"/>
        <end position="18"/>
    </location>
</feature>
<dbReference type="FunFam" id="1.10.238.260:FF:000001">
    <property type="entry name" value="2-isopropylmalate synthase"/>
    <property type="match status" value="1"/>
</dbReference>
<dbReference type="InterPro" id="IPR005671">
    <property type="entry name" value="LeuA_bact_synth"/>
</dbReference>
<dbReference type="NCBIfam" id="NF002086">
    <property type="entry name" value="PRK00915.1-3"/>
    <property type="match status" value="1"/>
</dbReference>
<dbReference type="GO" id="GO:0003852">
    <property type="term" value="F:2-isopropylmalate synthase activity"/>
    <property type="evidence" value="ECO:0007669"/>
    <property type="project" value="UniProtKB-UniRule"/>
</dbReference>
<evidence type="ECO:0000256" key="5">
    <source>
        <dbReference type="ARBA" id="ARBA00022430"/>
    </source>
</evidence>
<evidence type="ECO:0000256" key="4">
    <source>
        <dbReference type="ARBA" id="ARBA00018198"/>
    </source>
</evidence>
<dbReference type="PANTHER" id="PTHR10277:SF9">
    <property type="entry name" value="2-ISOPROPYLMALATE SYNTHASE 1, CHLOROPLASTIC-RELATED"/>
    <property type="match status" value="1"/>
</dbReference>
<dbReference type="GO" id="GO:0030145">
    <property type="term" value="F:manganese ion binding"/>
    <property type="evidence" value="ECO:0007669"/>
    <property type="project" value="UniProtKB-UniRule"/>
</dbReference>
<evidence type="ECO:0000256" key="10">
    <source>
        <dbReference type="ARBA" id="ARBA00023304"/>
    </source>
</evidence>
<dbReference type="SMART" id="SM00917">
    <property type="entry name" value="LeuA_dimer"/>
    <property type="match status" value="1"/>
</dbReference>
<dbReference type="InterPro" id="IPR000891">
    <property type="entry name" value="PYR_CT"/>
</dbReference>
<dbReference type="SUPFAM" id="SSF110921">
    <property type="entry name" value="2-isopropylmalate synthase LeuA, allosteric (dimerisation) domain"/>
    <property type="match status" value="1"/>
</dbReference>
<feature type="domain" description="Pyruvate carboxyltransferase" evidence="13">
    <location>
        <begin position="21"/>
        <end position="291"/>
    </location>
</feature>
<dbReference type="PROSITE" id="PS00815">
    <property type="entry name" value="AIPM_HOMOCIT_SYNTH_1"/>
    <property type="match status" value="1"/>
</dbReference>